<accession>A0A286S9J0</accession>
<name>A0A286S9J0_9ACTN</name>
<dbReference type="OrthoDB" id="9805604at2"/>
<sequence length="327" mass="37261">MKRRYVFRADASDQMGSGHVMRVYSIIEKMLEENLDVIFVGNIVGLPWLTELLEQMIGRIKLVKEENFVFNPMQDVLIIDSYTINPNHNFLKKENWFKIIALVEIGTPKYLADFYIHCGTNKQIGLEFGISNNKLKSGLNYIPIRKSLKEIRFRLSEINAQGQIKILVVGGGTDPLGFVPKVARELIKLDEQFQAILFSNAQNLLHMLDYRFSQRNIGSYLERDLIDSDLVLTLSGTSSWEFLSCGFPLGIALGFDNQRDNFEFQTHNKIAIGIGHFSLVGGFNLNFENIRRLVIDRGLRQELSQSALTKIDGFGVARIVDVILRLN</sequence>
<dbReference type="RefSeq" id="WP_095680109.1">
    <property type="nucleotide sequence ID" value="NZ_CP016768.2"/>
</dbReference>
<evidence type="ECO:0000313" key="2">
    <source>
        <dbReference type="Proteomes" id="UP000217153"/>
    </source>
</evidence>
<dbReference type="Proteomes" id="UP000217153">
    <property type="component" value="Chromosome"/>
</dbReference>
<proteinExistence type="predicted"/>
<protein>
    <submittedName>
        <fullName evidence="1">Putative spore coat polysaccharide biosynthesis protein</fullName>
    </submittedName>
</protein>
<dbReference type="Gene3D" id="3.40.50.2000">
    <property type="entry name" value="Glycogen Phosphorylase B"/>
    <property type="match status" value="1"/>
</dbReference>
<dbReference type="KEGG" id="abam:B1s21122_00125"/>
<dbReference type="EMBL" id="CP016768">
    <property type="protein sequence ID" value="ASY08782.1"/>
    <property type="molecule type" value="Genomic_DNA"/>
</dbReference>
<organism evidence="1 2">
    <name type="scientific">Candidatus Nanopelagicus limnae</name>
    <dbReference type="NCBI Taxonomy" id="1884634"/>
    <lineage>
        <taxon>Bacteria</taxon>
        <taxon>Bacillati</taxon>
        <taxon>Actinomycetota</taxon>
        <taxon>Actinomycetes</taxon>
        <taxon>Candidatus Nanopelagicales</taxon>
        <taxon>Candidatus Nanopelagicaceae</taxon>
        <taxon>Candidatus Nanopelagicus</taxon>
    </lineage>
</organism>
<dbReference type="AlphaFoldDB" id="A0A286S9J0"/>
<keyword evidence="2" id="KW-1185">Reference proteome</keyword>
<reference evidence="2" key="1">
    <citation type="submission" date="2016-10" db="EMBL/GenBank/DDBJ databases">
        <title>High microdiversification within the ubiquitous acI lineage of Actinobacteria.</title>
        <authorList>
            <person name="Neuenschwander S.M."/>
            <person name="Salcher M."/>
            <person name="Ghai R."/>
            <person name="Pernthaler J."/>
        </authorList>
    </citation>
    <scope>NUCLEOTIDE SEQUENCE [LARGE SCALE GENOMIC DNA]</scope>
</reference>
<dbReference type="Gene3D" id="3.40.50.11190">
    <property type="match status" value="1"/>
</dbReference>
<evidence type="ECO:0000313" key="1">
    <source>
        <dbReference type="EMBL" id="ASY08782.1"/>
    </source>
</evidence>
<gene>
    <name evidence="1" type="ORF">B1s21122_00125</name>
</gene>